<name>A0A934K5J4_9BACT</name>
<keyword evidence="1" id="KW-0812">Transmembrane</keyword>
<organism evidence="2 3">
    <name type="scientific">Candidatus Nephthysia bennettiae</name>
    <dbReference type="NCBI Taxonomy" id="3127016"/>
    <lineage>
        <taxon>Bacteria</taxon>
        <taxon>Bacillati</taxon>
        <taxon>Candidatus Dormiibacterota</taxon>
        <taxon>Candidatus Dormibacteria</taxon>
        <taxon>Candidatus Dormibacterales</taxon>
        <taxon>Candidatus Dormibacteraceae</taxon>
        <taxon>Candidatus Nephthysia</taxon>
    </lineage>
</organism>
<keyword evidence="1" id="KW-0472">Membrane</keyword>
<comment type="caution">
    <text evidence="2">The sequence shown here is derived from an EMBL/GenBank/DDBJ whole genome shotgun (WGS) entry which is preliminary data.</text>
</comment>
<evidence type="ECO:0000313" key="3">
    <source>
        <dbReference type="Proteomes" id="UP000612893"/>
    </source>
</evidence>
<evidence type="ECO:0000256" key="1">
    <source>
        <dbReference type="SAM" id="Phobius"/>
    </source>
</evidence>
<evidence type="ECO:0000313" key="2">
    <source>
        <dbReference type="EMBL" id="MBJ7597737.1"/>
    </source>
</evidence>
<feature type="transmembrane region" description="Helical" evidence="1">
    <location>
        <begin position="73"/>
        <end position="95"/>
    </location>
</feature>
<feature type="transmembrane region" description="Helical" evidence="1">
    <location>
        <begin position="39"/>
        <end position="61"/>
    </location>
</feature>
<protein>
    <submittedName>
        <fullName evidence="2">Uncharacterized protein</fullName>
    </submittedName>
</protein>
<keyword evidence="3" id="KW-1185">Reference proteome</keyword>
<sequence length="104" mass="10735">MTWFLVAHQALYLVDIPGGYNPNASGIPGAGTLMDVTNWTAFLVLGLCVLGLVASIAGMVFGRASGNSGVGIVSTLALPVFIVGVILTVNAYSLLNAFAHLSFH</sequence>
<keyword evidence="1" id="KW-1133">Transmembrane helix</keyword>
<dbReference type="Proteomes" id="UP000612893">
    <property type="component" value="Unassembled WGS sequence"/>
</dbReference>
<gene>
    <name evidence="2" type="ORF">JF922_06595</name>
</gene>
<reference evidence="2" key="1">
    <citation type="submission" date="2020-10" db="EMBL/GenBank/DDBJ databases">
        <title>Ca. Dormibacterota MAGs.</title>
        <authorList>
            <person name="Montgomery K."/>
        </authorList>
    </citation>
    <scope>NUCLEOTIDE SEQUENCE [LARGE SCALE GENOMIC DNA]</scope>
    <source>
        <strain evidence="2">SC8812_S17_10</strain>
    </source>
</reference>
<proteinExistence type="predicted"/>
<dbReference type="EMBL" id="JAEKNR010000074">
    <property type="protein sequence ID" value="MBJ7597737.1"/>
    <property type="molecule type" value="Genomic_DNA"/>
</dbReference>
<accession>A0A934K5J4</accession>
<dbReference type="AlphaFoldDB" id="A0A934K5J4"/>
<dbReference type="RefSeq" id="WP_338200186.1">
    <property type="nucleotide sequence ID" value="NZ_JAEKNR010000074.1"/>
</dbReference>